<dbReference type="AlphaFoldDB" id="A0A4C1XW51"/>
<dbReference type="Proteomes" id="UP000299102">
    <property type="component" value="Unassembled WGS sequence"/>
</dbReference>
<name>A0A4C1XW51_EUMVA</name>
<accession>A0A4C1XW51</accession>
<dbReference type="EMBL" id="BGZK01000981">
    <property type="protein sequence ID" value="GBP67333.1"/>
    <property type="molecule type" value="Genomic_DNA"/>
</dbReference>
<organism evidence="1 2">
    <name type="scientific">Eumeta variegata</name>
    <name type="common">Bagworm moth</name>
    <name type="synonym">Eumeta japonica</name>
    <dbReference type="NCBI Taxonomy" id="151549"/>
    <lineage>
        <taxon>Eukaryota</taxon>
        <taxon>Metazoa</taxon>
        <taxon>Ecdysozoa</taxon>
        <taxon>Arthropoda</taxon>
        <taxon>Hexapoda</taxon>
        <taxon>Insecta</taxon>
        <taxon>Pterygota</taxon>
        <taxon>Neoptera</taxon>
        <taxon>Endopterygota</taxon>
        <taxon>Lepidoptera</taxon>
        <taxon>Glossata</taxon>
        <taxon>Ditrysia</taxon>
        <taxon>Tineoidea</taxon>
        <taxon>Psychidae</taxon>
        <taxon>Oiketicinae</taxon>
        <taxon>Eumeta</taxon>
    </lineage>
</organism>
<evidence type="ECO:0000313" key="2">
    <source>
        <dbReference type="Proteomes" id="UP000299102"/>
    </source>
</evidence>
<protein>
    <submittedName>
        <fullName evidence="1">Uncharacterized protein</fullName>
    </submittedName>
</protein>
<keyword evidence="2" id="KW-1185">Reference proteome</keyword>
<reference evidence="1 2" key="1">
    <citation type="journal article" date="2019" name="Commun. Biol.">
        <title>The bagworm genome reveals a unique fibroin gene that provides high tensile strength.</title>
        <authorList>
            <person name="Kono N."/>
            <person name="Nakamura H."/>
            <person name="Ohtoshi R."/>
            <person name="Tomita M."/>
            <person name="Numata K."/>
            <person name="Arakawa K."/>
        </authorList>
    </citation>
    <scope>NUCLEOTIDE SEQUENCE [LARGE SCALE GENOMIC DNA]</scope>
</reference>
<gene>
    <name evidence="1" type="ORF">EVAR_51404_1</name>
</gene>
<comment type="caution">
    <text evidence="1">The sequence shown here is derived from an EMBL/GenBank/DDBJ whole genome shotgun (WGS) entry which is preliminary data.</text>
</comment>
<proteinExistence type="predicted"/>
<sequence length="114" mass="12813">MYINFIYRKHKTPKQDIKTAPSLVVISFARCITMRFLKVPDVRASVPQVTSTGLRKERRGLLVGKSSTQLGWPSPDSRRIGRDYRFAHGTIFAYLSCLTDIHQSFHASSSIAGA</sequence>
<evidence type="ECO:0000313" key="1">
    <source>
        <dbReference type="EMBL" id="GBP67333.1"/>
    </source>
</evidence>